<dbReference type="GO" id="GO:0030553">
    <property type="term" value="F:cGMP binding"/>
    <property type="evidence" value="ECO:0007669"/>
    <property type="project" value="UniProtKB-KW"/>
</dbReference>
<dbReference type="CDD" id="cd00143">
    <property type="entry name" value="PP2Cc"/>
    <property type="match status" value="1"/>
</dbReference>
<feature type="region of interest" description="Disordered" evidence="14">
    <location>
        <begin position="1138"/>
        <end position="1166"/>
    </location>
</feature>
<dbReference type="EMBL" id="CANTFK010000153">
    <property type="protein sequence ID" value="CAI5707405.1"/>
    <property type="molecule type" value="Genomic_DNA"/>
</dbReference>
<gene>
    <name evidence="18" type="ORF">PFR001_LOCUS1104</name>
    <name evidence="19" type="ORF">PFR002_LOCUS1462</name>
</gene>
<dbReference type="FunFam" id="2.60.120.10:FF:000105">
    <property type="entry name" value="CAMKK/CAMKK-META protein kinase"/>
    <property type="match status" value="1"/>
</dbReference>
<dbReference type="SUPFAM" id="SSF81606">
    <property type="entry name" value="PP2C-like"/>
    <property type="match status" value="1"/>
</dbReference>
<feature type="region of interest" description="Disordered" evidence="14">
    <location>
        <begin position="75"/>
        <end position="170"/>
    </location>
</feature>
<feature type="compositionally biased region" description="Low complexity" evidence="14">
    <location>
        <begin position="1273"/>
        <end position="1324"/>
    </location>
</feature>
<dbReference type="SMART" id="SM00220">
    <property type="entry name" value="S_TKc"/>
    <property type="match status" value="1"/>
</dbReference>
<feature type="region of interest" description="Disordered" evidence="14">
    <location>
        <begin position="1711"/>
        <end position="1744"/>
    </location>
</feature>
<feature type="region of interest" description="Disordered" evidence="14">
    <location>
        <begin position="1273"/>
        <end position="1348"/>
    </location>
</feature>
<dbReference type="FunFam" id="1.10.510.10:FF:000571">
    <property type="entry name" value="Maternal embryonic leucine zipper kinase"/>
    <property type="match status" value="1"/>
</dbReference>
<feature type="domain" description="PPM-type phosphatase" evidence="17">
    <location>
        <begin position="1539"/>
        <end position="1894"/>
    </location>
</feature>
<keyword evidence="10" id="KW-0460">Magnesium</keyword>
<evidence type="ECO:0000256" key="8">
    <source>
        <dbReference type="ARBA" id="ARBA00022777"/>
    </source>
</evidence>
<dbReference type="GO" id="GO:0005952">
    <property type="term" value="C:cAMP-dependent protein kinase complex"/>
    <property type="evidence" value="ECO:0007669"/>
    <property type="project" value="TreeGrafter"/>
</dbReference>
<evidence type="ECO:0000256" key="11">
    <source>
        <dbReference type="ARBA" id="ARBA00022992"/>
    </source>
</evidence>
<evidence type="ECO:0000313" key="18">
    <source>
        <dbReference type="EMBL" id="CAH0485406.1"/>
    </source>
</evidence>
<dbReference type="InterPro" id="IPR001932">
    <property type="entry name" value="PPM-type_phosphatase-like_dom"/>
</dbReference>
<protein>
    <recommendedName>
        <fullName evidence="12">cGMP-dependent protein kinase</fullName>
    </recommendedName>
</protein>
<dbReference type="SMART" id="SM00332">
    <property type="entry name" value="PP2Cc"/>
    <property type="match status" value="1"/>
</dbReference>
<evidence type="ECO:0000256" key="10">
    <source>
        <dbReference type="ARBA" id="ARBA00022842"/>
    </source>
</evidence>
<evidence type="ECO:0000256" key="1">
    <source>
        <dbReference type="ARBA" id="ARBA00001946"/>
    </source>
</evidence>
<evidence type="ECO:0000313" key="19">
    <source>
        <dbReference type="EMBL" id="CAI5707405.1"/>
    </source>
</evidence>
<feature type="binding site" evidence="13">
    <location>
        <position position="628"/>
    </location>
    <ligand>
        <name>ATP</name>
        <dbReference type="ChEBI" id="CHEBI:30616"/>
    </ligand>
</feature>
<dbReference type="InterPro" id="IPR017441">
    <property type="entry name" value="Protein_kinase_ATP_BS"/>
</dbReference>
<dbReference type="PROSITE" id="PS51746">
    <property type="entry name" value="PPM_2"/>
    <property type="match status" value="1"/>
</dbReference>
<keyword evidence="6" id="KW-0479">Metal-binding</keyword>
<dbReference type="CDD" id="cd14008">
    <property type="entry name" value="STKc_LKB1_CaMKK"/>
    <property type="match status" value="1"/>
</dbReference>
<dbReference type="InterPro" id="IPR000595">
    <property type="entry name" value="cNMP-bd_dom"/>
</dbReference>
<dbReference type="PROSITE" id="PS00108">
    <property type="entry name" value="PROTEIN_KINASE_ST"/>
    <property type="match status" value="1"/>
</dbReference>
<dbReference type="InterPro" id="IPR018488">
    <property type="entry name" value="cNMP-bd_CS"/>
</dbReference>
<feature type="compositionally biased region" description="Polar residues" evidence="14">
    <location>
        <begin position="1067"/>
        <end position="1078"/>
    </location>
</feature>
<feature type="compositionally biased region" description="Low complexity" evidence="14">
    <location>
        <begin position="1332"/>
        <end position="1346"/>
    </location>
</feature>
<evidence type="ECO:0000259" key="16">
    <source>
        <dbReference type="PROSITE" id="PS50042"/>
    </source>
</evidence>
<dbReference type="PROSITE" id="PS50011">
    <property type="entry name" value="PROTEIN_KINASE_DOM"/>
    <property type="match status" value="1"/>
</dbReference>
<feature type="compositionally biased region" description="Low complexity" evidence="14">
    <location>
        <begin position="145"/>
        <end position="161"/>
    </location>
</feature>
<keyword evidence="9 13" id="KW-0067">ATP-binding</keyword>
<feature type="region of interest" description="Disordered" evidence="14">
    <location>
        <begin position="1212"/>
        <end position="1257"/>
    </location>
</feature>
<dbReference type="Proteomes" id="UP001159659">
    <property type="component" value="Unassembled WGS sequence"/>
</dbReference>
<evidence type="ECO:0000256" key="2">
    <source>
        <dbReference type="ARBA" id="ARBA00022490"/>
    </source>
</evidence>
<dbReference type="PROSITE" id="PS00888">
    <property type="entry name" value="CNMP_BINDING_1"/>
    <property type="match status" value="2"/>
</dbReference>
<dbReference type="PROSITE" id="PS00889">
    <property type="entry name" value="CNMP_BINDING_2"/>
    <property type="match status" value="2"/>
</dbReference>
<feature type="compositionally biased region" description="Polar residues" evidence="14">
    <location>
        <begin position="216"/>
        <end position="242"/>
    </location>
</feature>
<evidence type="ECO:0000256" key="3">
    <source>
        <dbReference type="ARBA" id="ARBA00022527"/>
    </source>
</evidence>
<dbReference type="Gene3D" id="1.10.510.10">
    <property type="entry name" value="Transferase(Phosphotransferase) domain 1"/>
    <property type="match status" value="1"/>
</dbReference>
<dbReference type="InterPro" id="IPR018490">
    <property type="entry name" value="cNMP-bd_dom_sf"/>
</dbReference>
<feature type="region of interest" description="Disordered" evidence="14">
    <location>
        <begin position="1"/>
        <end position="62"/>
    </location>
</feature>
<dbReference type="InterPro" id="IPR036457">
    <property type="entry name" value="PPM-type-like_dom_sf"/>
</dbReference>
<dbReference type="InterPro" id="IPR014710">
    <property type="entry name" value="RmlC-like_jellyroll"/>
</dbReference>
<organism evidence="19 21">
    <name type="scientific">Peronospora farinosa</name>
    <dbReference type="NCBI Taxonomy" id="134698"/>
    <lineage>
        <taxon>Eukaryota</taxon>
        <taxon>Sar</taxon>
        <taxon>Stramenopiles</taxon>
        <taxon>Oomycota</taxon>
        <taxon>Peronosporomycetes</taxon>
        <taxon>Peronosporales</taxon>
        <taxon>Peronosporaceae</taxon>
        <taxon>Peronospora</taxon>
    </lineage>
</organism>
<feature type="compositionally biased region" description="Basic and acidic residues" evidence="14">
    <location>
        <begin position="1711"/>
        <end position="1723"/>
    </location>
</feature>
<dbReference type="Gene3D" id="2.60.120.10">
    <property type="entry name" value="Jelly Rolls"/>
    <property type="match status" value="2"/>
</dbReference>
<evidence type="ECO:0000313" key="20">
    <source>
        <dbReference type="Proteomes" id="UP001157938"/>
    </source>
</evidence>
<feature type="compositionally biased region" description="Low complexity" evidence="14">
    <location>
        <begin position="1227"/>
        <end position="1245"/>
    </location>
</feature>
<feature type="compositionally biased region" description="Low complexity" evidence="14">
    <location>
        <begin position="957"/>
        <end position="970"/>
    </location>
</feature>
<dbReference type="GO" id="GO:0046872">
    <property type="term" value="F:metal ion binding"/>
    <property type="evidence" value="ECO:0007669"/>
    <property type="project" value="UniProtKB-KW"/>
</dbReference>
<evidence type="ECO:0000259" key="15">
    <source>
        <dbReference type="PROSITE" id="PS50011"/>
    </source>
</evidence>
<keyword evidence="7 13" id="KW-0547">Nucleotide-binding</keyword>
<feature type="region of interest" description="Disordered" evidence="14">
    <location>
        <begin position="1056"/>
        <end position="1086"/>
    </location>
</feature>
<comment type="cofactor">
    <cofactor evidence="1">
        <name>Mg(2+)</name>
        <dbReference type="ChEBI" id="CHEBI:18420"/>
    </cofactor>
</comment>
<reference evidence="19" key="2">
    <citation type="submission" date="2022-12" db="EMBL/GenBank/DDBJ databases">
        <authorList>
            <person name="Webb A."/>
        </authorList>
    </citation>
    <scope>NUCLEOTIDE SEQUENCE</scope>
    <source>
        <strain evidence="19">Pf2</strain>
    </source>
</reference>
<feature type="domain" description="Cyclic nucleotide-binding" evidence="16">
    <location>
        <begin position="410"/>
        <end position="517"/>
    </location>
</feature>
<dbReference type="PANTHER" id="PTHR24353:SF37">
    <property type="entry name" value="CAMP-DEPENDENT PROTEIN KINASE CATALYTIC SUBUNIT PRKX"/>
    <property type="match status" value="1"/>
</dbReference>
<dbReference type="EMBL" id="CAKLBC010000226">
    <property type="protein sequence ID" value="CAH0485406.1"/>
    <property type="molecule type" value="Genomic_DNA"/>
</dbReference>
<dbReference type="Pfam" id="PF00069">
    <property type="entry name" value="Pkinase"/>
    <property type="match status" value="1"/>
</dbReference>
<feature type="region of interest" description="Disordered" evidence="14">
    <location>
        <begin position="1031"/>
        <end position="1050"/>
    </location>
</feature>
<evidence type="ECO:0000256" key="9">
    <source>
        <dbReference type="ARBA" id="ARBA00022840"/>
    </source>
</evidence>
<dbReference type="GO" id="GO:0004691">
    <property type="term" value="F:cAMP-dependent protein kinase activity"/>
    <property type="evidence" value="ECO:0007669"/>
    <property type="project" value="TreeGrafter"/>
</dbReference>
<evidence type="ECO:0000256" key="5">
    <source>
        <dbReference type="ARBA" id="ARBA00022679"/>
    </source>
</evidence>
<feature type="domain" description="Cyclic nucleotide-binding" evidence="16">
    <location>
        <begin position="279"/>
        <end position="396"/>
    </location>
</feature>
<feature type="region of interest" description="Disordered" evidence="14">
    <location>
        <begin position="216"/>
        <end position="261"/>
    </location>
</feature>
<comment type="caution">
    <text evidence="19">The sequence shown here is derived from an EMBL/GenBank/DDBJ whole genome shotgun (WGS) entry which is preliminary data.</text>
</comment>
<dbReference type="InterPro" id="IPR008271">
    <property type="entry name" value="Ser/Thr_kinase_AS"/>
</dbReference>
<dbReference type="PANTHER" id="PTHR24353">
    <property type="entry name" value="CYCLIC NUCLEOTIDE-DEPENDENT PROTEIN KINASE"/>
    <property type="match status" value="1"/>
</dbReference>
<dbReference type="Proteomes" id="UP001157938">
    <property type="component" value="Unassembled WGS sequence"/>
</dbReference>
<feature type="domain" description="Protein kinase" evidence="15">
    <location>
        <begin position="599"/>
        <end position="863"/>
    </location>
</feature>
<evidence type="ECO:0000256" key="7">
    <source>
        <dbReference type="ARBA" id="ARBA00022741"/>
    </source>
</evidence>
<keyword evidence="20" id="KW-1185">Reference proteome</keyword>
<dbReference type="PROSITE" id="PS50042">
    <property type="entry name" value="CNMP_BINDING_3"/>
    <property type="match status" value="2"/>
</dbReference>
<proteinExistence type="predicted"/>
<reference evidence="18 20" key="1">
    <citation type="submission" date="2021-11" db="EMBL/GenBank/DDBJ databases">
        <authorList>
            <person name="Islam A."/>
            <person name="Islam S."/>
            <person name="Flora M.S."/>
            <person name="Rahman M."/>
            <person name="Ziaur R.M."/>
            <person name="Epstein J.H."/>
            <person name="Hassan M."/>
            <person name="Klassen M."/>
            <person name="Woodard K."/>
            <person name="Webb A."/>
            <person name="Webby R.J."/>
            <person name="El Zowalaty M.E."/>
        </authorList>
    </citation>
    <scope>NUCLEOTIDE SEQUENCE [LARGE SCALE GENOMIC DNA]</scope>
    <source>
        <strain evidence="18">Pf1</strain>
    </source>
</reference>
<evidence type="ECO:0000256" key="14">
    <source>
        <dbReference type="SAM" id="MobiDB-lite"/>
    </source>
</evidence>
<dbReference type="InterPro" id="IPR011009">
    <property type="entry name" value="Kinase-like_dom_sf"/>
</dbReference>
<dbReference type="GO" id="GO:0005524">
    <property type="term" value="F:ATP binding"/>
    <property type="evidence" value="ECO:0007669"/>
    <property type="project" value="UniProtKB-UniRule"/>
</dbReference>
<evidence type="ECO:0000256" key="13">
    <source>
        <dbReference type="PROSITE-ProRule" id="PRU10141"/>
    </source>
</evidence>
<dbReference type="PRINTS" id="PR00103">
    <property type="entry name" value="CAMPKINASE"/>
</dbReference>
<keyword evidence="5" id="KW-0808">Transferase</keyword>
<dbReference type="SUPFAM" id="SSF51206">
    <property type="entry name" value="cAMP-binding domain-like"/>
    <property type="match status" value="2"/>
</dbReference>
<dbReference type="Pfam" id="PF00027">
    <property type="entry name" value="cNMP_binding"/>
    <property type="match status" value="2"/>
</dbReference>
<dbReference type="SUPFAM" id="SSF56112">
    <property type="entry name" value="Protein kinase-like (PK-like)"/>
    <property type="match status" value="1"/>
</dbReference>
<feature type="compositionally biased region" description="Acidic residues" evidence="14">
    <location>
        <begin position="245"/>
        <end position="257"/>
    </location>
</feature>
<evidence type="ECO:0000256" key="4">
    <source>
        <dbReference type="ARBA" id="ARBA00022535"/>
    </source>
</evidence>
<feature type="region of interest" description="Disordered" evidence="14">
    <location>
        <begin position="1364"/>
        <end position="1434"/>
    </location>
</feature>
<feature type="compositionally biased region" description="Low complexity" evidence="14">
    <location>
        <begin position="1142"/>
        <end position="1156"/>
    </location>
</feature>
<feature type="compositionally biased region" description="Low complexity" evidence="14">
    <location>
        <begin position="1056"/>
        <end position="1066"/>
    </location>
</feature>
<feature type="region of interest" description="Disordered" evidence="14">
    <location>
        <begin position="949"/>
        <end position="970"/>
    </location>
</feature>
<evidence type="ECO:0000259" key="17">
    <source>
        <dbReference type="PROSITE" id="PS51746"/>
    </source>
</evidence>
<keyword evidence="11" id="KW-0142">cGMP-binding</keyword>
<accession>A0AAV0SWY5</accession>
<sequence>MGPRLSVSRESDVMNEEEEEEEEAILPVSSSSPSSSTDLDRVPIKRPSIIAQEEHDDSVPLNDVVDNTISILNQELSTKQRSSDDDDDVDELGFPSIDVFPSPPRTTVKTNEGPLLTRRSSMSRTPAAPKLSRYRPSMDIPTSPPSADYQSSSDSRSLDSSSSDEELVGSGEEFVSDWLDEPEDAILSPLALPKRARHASACSSVSSHTGNNSVAFSAMHSSGGRNSNSSQHSMTGWASWLSSPDDVEEEEEADDDPVALTPFLRDNMPVYEIMRQVQLFRNLSQMQQEQVVRALKPAKFSDGEVIVAQGTRGSRFYMIAKGEAVVTKTVTTSSHSITGTTSFSAGQTQERMVTHLRAGHYFGELALIYDDPRTATVRAEGDAELLYLTQEDFQHIGQVHLSLMLQQVPLLARLSAQDQDIVLKCLRPANFSDGEFIVHQGDEGTRFYMITRGEAIVSEKAVGPNKKPYEKELTRLYEGHVFGEMSLIYSEPRTASVRAVGPVKCLYLNKEDFDKCLLSDHFQRFIQEAYVEKATRRAMRLRLQQRANSAATTGSSTGSGAECSSVAPLAAPTSPVKATETKKLVKHRLKNGEVVVNKYVIKGDLGRGTFGRVKLCESQEDGRMYAVKIMHKTFVQRMAGKEDQLYDVLRREVAIMKKLNHRNVVRLVEVIDDPNSQKMYLVQEYVQHSLMEEVTQARRLIEPIARKYMRDLLAGLQYLHFHKVIHRDIKPENILVSSDSVAKIADFGTARIIMNETETISGAKGTPAFMAPEMFDIDATYQGPAVDVWSLGATLYMMVIGHPPWMADNEILLAERVQRVELRFPKDVERTMEPHLKNLLQRMLTKDPALRITLKECFTHDWITKEGSDPLGLITPEKNLTVSMDESERAIENIPESIDQRLTESLAQAHQLVKNRQKSVGPSVPRTNSGRYFTGTAVVGTLGSRIPSTASNTSSVATIGSTSSISPSRASTEEVSRIICAWRHHKRVQLMDGHKELSERSRELLIEQKRMTFSVDRAKVTEIILPATKPTARSRYPSASSSASLRQVNEQSVLSSSSSVSSLSTSDGDTPLSSSPRTRSFPAGRSASVDNSLLVKKSSFQSRMYKDSGNLEGFGRTSFTSVSQLSEFAAIPVEDNLDRRGSLSSSSESGSIGYSSNNLTNTGSSDADLMKRSLSRKRDFLMVTSEVFRDKEGDYQTRKILFQARDDDFSVASRVPTHSNSGRELVSPGRAGSTNSSSSSQNPRTLGSAGKLGSENKLCSTGGGSVMGSAMSSAMGSTIGSAKGSAKGSAMSSAKGGAMGSAKGSAMSSAMGSAMGSAKGSAKGRSNTSRHSLNGSASSISSSSQSVLTDDGNVEEFDMEGIDCVQVTEIDDEDDDETANRGSMRNSSDSSSRHYHHRASDISCANSSHSHSHTSGMGELSDADSDSDGSDYSDVECDVDVDATFSDLIAAPNQLDLLSHDDEEIAPIIMTRRSATSMVGSPCSSIDVDISGKALTLGTLASMASSSSAMSMGASVPFLDIVQVYVSSKIRENLTLAVRSGYAEAKGARSYMEDRSIGQATCDLSRYPAALADNYASLAYFAVYDGHNGSDTAVKLQKELHHRFFAEGAGFVESPVSCISSVCEAFDNEILEKQNQSVLPKRKRTMAAEELQRYIRGAATEPSFVEDECCEVDGKLVCGEEMKALLQPISFSGAAGVFAVVAKRRKKRRRACDTKESDTKAEAIEESGEGGKLGDDKEVEEDEDQPTVLYVANVGDCRAVLCTADAVAVDMTTDHKASLPAEKARIEASGGFVHNGRLDGILQISRGFGDLAHKQDGHLVVTPDVIEHLVDPFDQFLLLASDGLFDVLTSQQAVNFVLRKLQTHGDVQLAAQELVLKSQAYFAHDNISVVIVALNQMGDA</sequence>
<feature type="compositionally biased region" description="Acidic residues" evidence="14">
    <location>
        <begin position="1421"/>
        <end position="1434"/>
    </location>
</feature>
<dbReference type="Gene3D" id="3.60.40.10">
    <property type="entry name" value="PPM-type phosphatase domain"/>
    <property type="match status" value="1"/>
</dbReference>
<feature type="compositionally biased region" description="Acidic residues" evidence="14">
    <location>
        <begin position="13"/>
        <end position="24"/>
    </location>
</feature>
<feature type="compositionally biased region" description="Low complexity" evidence="14">
    <location>
        <begin position="1033"/>
        <end position="1050"/>
    </location>
</feature>
<name>A0AAV0SWY5_9STRA</name>
<keyword evidence="3" id="KW-0723">Serine/threonine-protein kinase</keyword>
<dbReference type="Pfam" id="PF00481">
    <property type="entry name" value="PP2C"/>
    <property type="match status" value="1"/>
</dbReference>
<dbReference type="InterPro" id="IPR000719">
    <property type="entry name" value="Prot_kinase_dom"/>
</dbReference>
<keyword evidence="2" id="KW-0963">Cytoplasm</keyword>
<dbReference type="CDD" id="cd00038">
    <property type="entry name" value="CAP_ED"/>
    <property type="match status" value="2"/>
</dbReference>
<dbReference type="PROSITE" id="PS00107">
    <property type="entry name" value="PROTEIN_KINASE_ATP"/>
    <property type="match status" value="1"/>
</dbReference>
<feature type="compositionally biased region" description="Low complexity" evidence="14">
    <location>
        <begin position="1381"/>
        <end position="1390"/>
    </location>
</feature>
<keyword evidence="4" id="KW-0140">cGMP</keyword>
<evidence type="ECO:0000313" key="21">
    <source>
        <dbReference type="Proteomes" id="UP001159659"/>
    </source>
</evidence>
<evidence type="ECO:0000256" key="12">
    <source>
        <dbReference type="ARBA" id="ARBA00024113"/>
    </source>
</evidence>
<dbReference type="SMART" id="SM00100">
    <property type="entry name" value="cNMP"/>
    <property type="match status" value="2"/>
</dbReference>
<evidence type="ECO:0000256" key="6">
    <source>
        <dbReference type="ARBA" id="ARBA00022723"/>
    </source>
</evidence>
<keyword evidence="8" id="KW-0418">Kinase</keyword>